<keyword evidence="2" id="KW-1185">Reference proteome</keyword>
<dbReference type="EMBL" id="BAABJZ010000099">
    <property type="protein sequence ID" value="GAA4897964.1"/>
    <property type="molecule type" value="Genomic_DNA"/>
</dbReference>
<reference evidence="2" key="1">
    <citation type="journal article" date="2019" name="Int. J. Syst. Evol. Microbiol.">
        <title>The Global Catalogue of Microorganisms (GCM) 10K type strain sequencing project: providing services to taxonomists for standard genome sequencing and annotation.</title>
        <authorList>
            <consortium name="The Broad Institute Genomics Platform"/>
            <consortium name="The Broad Institute Genome Sequencing Center for Infectious Disease"/>
            <person name="Wu L."/>
            <person name="Ma J."/>
        </authorList>
    </citation>
    <scope>NUCLEOTIDE SEQUENCE [LARGE SCALE GENOMIC DNA]</scope>
    <source>
        <strain evidence="2">JCM 18401</strain>
    </source>
</reference>
<sequence>MTVSPTRLSWQYVKSVGLSIVGLMLAFGSWSDTKQLSISLYHSAISNFTHNVELAQLDKLDVGNYLPFAELTFGTPQVIKTSRLIEGVQFRYHKNNKYLLTLIVKNEIIEGYIVESLMMFENLGLPGQFQPPVPFLEAFLGQQPFDKFTFPDNGLWLDTANLVYFIEQHQMGAPGLFLNVFLGYIEHERHHDTSAEMLVKLDQALIYDNMEATETSLSNFRRHQVPNLYAVSKHTGSIVAEALLTKYEFNTYF</sequence>
<proteinExistence type="predicted"/>
<evidence type="ECO:0000313" key="1">
    <source>
        <dbReference type="EMBL" id="GAA4897964.1"/>
    </source>
</evidence>
<organism evidence="1 2">
    <name type="scientific">Ferrimonas pelagia</name>
    <dbReference type="NCBI Taxonomy" id="1177826"/>
    <lineage>
        <taxon>Bacteria</taxon>
        <taxon>Pseudomonadati</taxon>
        <taxon>Pseudomonadota</taxon>
        <taxon>Gammaproteobacteria</taxon>
        <taxon>Alteromonadales</taxon>
        <taxon>Ferrimonadaceae</taxon>
        <taxon>Ferrimonas</taxon>
    </lineage>
</organism>
<dbReference type="NCBIfam" id="NF043066">
    <property type="entry name" value="ETEC_3214_dom"/>
    <property type="match status" value="1"/>
</dbReference>
<comment type="caution">
    <text evidence="1">The sequence shown here is derived from an EMBL/GenBank/DDBJ whole genome shotgun (WGS) entry which is preliminary data.</text>
</comment>
<accession>A0ABP9FB40</accession>
<name>A0ABP9FB40_9GAMM</name>
<evidence type="ECO:0000313" key="2">
    <source>
        <dbReference type="Proteomes" id="UP001499988"/>
    </source>
</evidence>
<gene>
    <name evidence="1" type="ORF">GCM10023333_34140</name>
</gene>
<dbReference type="InterPro" id="IPR050010">
    <property type="entry name" value="ETEC_3214_dom"/>
</dbReference>
<protein>
    <submittedName>
        <fullName evidence="1">Uncharacterized protein</fullName>
    </submittedName>
</protein>
<dbReference type="Proteomes" id="UP001499988">
    <property type="component" value="Unassembled WGS sequence"/>
</dbReference>